<keyword evidence="4" id="KW-0326">Glycosidase</keyword>
<comment type="caution">
    <text evidence="7">The sequence shown here is derived from an EMBL/GenBank/DDBJ whole genome shotgun (WGS) entry which is preliminary data.</text>
</comment>
<dbReference type="OrthoDB" id="9757947at2"/>
<dbReference type="PANTHER" id="PTHR43739:SF2">
    <property type="entry name" value="OLIGOXYLOGLUCAN-REDUCING END-SPECIFIC XYLOGLUCANASE-RELATED"/>
    <property type="match status" value="1"/>
</dbReference>
<dbReference type="InterPro" id="IPR052025">
    <property type="entry name" value="Xyloglucanase_GH74"/>
</dbReference>
<evidence type="ECO:0008006" key="9">
    <source>
        <dbReference type="Google" id="ProtNLM"/>
    </source>
</evidence>
<dbReference type="GO" id="GO:0010411">
    <property type="term" value="P:xyloglucan metabolic process"/>
    <property type="evidence" value="ECO:0007669"/>
    <property type="project" value="TreeGrafter"/>
</dbReference>
<evidence type="ECO:0000313" key="8">
    <source>
        <dbReference type="Proteomes" id="UP000192796"/>
    </source>
</evidence>
<dbReference type="Gene3D" id="2.130.10.10">
    <property type="entry name" value="YVTN repeat-like/Quinoprotein amine dehydrogenase"/>
    <property type="match status" value="1"/>
</dbReference>
<dbReference type="GO" id="GO:0000272">
    <property type="term" value="P:polysaccharide catabolic process"/>
    <property type="evidence" value="ECO:0007669"/>
    <property type="project" value="UniProtKB-KW"/>
</dbReference>
<accession>A0A1V9FF47</accession>
<dbReference type="RefSeq" id="WP_081155853.1">
    <property type="nucleotide sequence ID" value="NZ_LVYD01000124.1"/>
</dbReference>
<protein>
    <recommendedName>
        <fullName evidence="9">Photosynthesis system II assembly factor Ycf48/Hcf136-like domain-containing protein</fullName>
    </recommendedName>
</protein>
<evidence type="ECO:0000256" key="5">
    <source>
        <dbReference type="ARBA" id="ARBA00023326"/>
    </source>
</evidence>
<keyword evidence="5" id="KW-0624">Polysaccharide degradation</keyword>
<comment type="similarity">
    <text evidence="6">Belongs to the glycosyl hydrolase 74 family.</text>
</comment>
<proteinExistence type="inferred from homology"/>
<evidence type="ECO:0000313" key="7">
    <source>
        <dbReference type="EMBL" id="OQP56891.1"/>
    </source>
</evidence>
<dbReference type="GO" id="GO:0016798">
    <property type="term" value="F:hydrolase activity, acting on glycosyl bonds"/>
    <property type="evidence" value="ECO:0007669"/>
    <property type="project" value="UniProtKB-KW"/>
</dbReference>
<dbReference type="SUPFAM" id="SSF110296">
    <property type="entry name" value="Oligoxyloglucan reducing end-specific cellobiohydrolase"/>
    <property type="match status" value="1"/>
</dbReference>
<dbReference type="InterPro" id="IPR015943">
    <property type="entry name" value="WD40/YVTN_repeat-like_dom_sf"/>
</dbReference>
<dbReference type="Proteomes" id="UP000192796">
    <property type="component" value="Unassembled WGS sequence"/>
</dbReference>
<organism evidence="7 8">
    <name type="scientific">Niastella vici</name>
    <dbReference type="NCBI Taxonomy" id="1703345"/>
    <lineage>
        <taxon>Bacteria</taxon>
        <taxon>Pseudomonadati</taxon>
        <taxon>Bacteroidota</taxon>
        <taxon>Chitinophagia</taxon>
        <taxon>Chitinophagales</taxon>
        <taxon>Chitinophagaceae</taxon>
        <taxon>Niastella</taxon>
    </lineage>
</organism>
<evidence type="ECO:0000256" key="2">
    <source>
        <dbReference type="ARBA" id="ARBA00022801"/>
    </source>
</evidence>
<gene>
    <name evidence="7" type="ORF">A3860_09935</name>
</gene>
<keyword evidence="3" id="KW-0119">Carbohydrate metabolism</keyword>
<keyword evidence="1" id="KW-0732">Signal</keyword>
<reference evidence="7 8" key="1">
    <citation type="submission" date="2016-03" db="EMBL/GenBank/DDBJ databases">
        <title>Niastella vici sp. nov., isolated from farmland soil.</title>
        <authorList>
            <person name="Chen L."/>
            <person name="Wang D."/>
            <person name="Yang S."/>
            <person name="Wang G."/>
        </authorList>
    </citation>
    <scope>NUCLEOTIDE SEQUENCE [LARGE SCALE GENOMIC DNA]</scope>
    <source>
        <strain evidence="7 8">DJ57</strain>
    </source>
</reference>
<dbReference type="AlphaFoldDB" id="A0A1V9FF47"/>
<keyword evidence="8" id="KW-1185">Reference proteome</keyword>
<evidence type="ECO:0000256" key="3">
    <source>
        <dbReference type="ARBA" id="ARBA00023277"/>
    </source>
</evidence>
<evidence type="ECO:0000256" key="4">
    <source>
        <dbReference type="ARBA" id="ARBA00023295"/>
    </source>
</evidence>
<evidence type="ECO:0000256" key="6">
    <source>
        <dbReference type="ARBA" id="ARBA00037986"/>
    </source>
</evidence>
<name>A0A1V9FF47_9BACT</name>
<sequence>MSFVLFDKSTGTTGNATQTIYVGIIQTGSANLYKTTDGATTWNAVAGATTGLMPVQAVLASNGNMYLMRPVQMVFQARQ</sequence>
<evidence type="ECO:0000256" key="1">
    <source>
        <dbReference type="ARBA" id="ARBA00022729"/>
    </source>
</evidence>
<dbReference type="EMBL" id="LVYD01000124">
    <property type="protein sequence ID" value="OQP56891.1"/>
    <property type="molecule type" value="Genomic_DNA"/>
</dbReference>
<dbReference type="PANTHER" id="PTHR43739">
    <property type="entry name" value="XYLOGLUCANASE (EUROFUNG)"/>
    <property type="match status" value="1"/>
</dbReference>
<dbReference type="STRING" id="1703345.A3860_09935"/>
<keyword evidence="2" id="KW-0378">Hydrolase</keyword>